<dbReference type="OrthoDB" id="10062030at2759"/>
<reference evidence="3" key="1">
    <citation type="submission" date="2017-02" db="UniProtKB">
        <authorList>
            <consortium name="WormBaseParasite"/>
        </authorList>
    </citation>
    <scope>IDENTIFICATION</scope>
</reference>
<protein>
    <submittedName>
        <fullName evidence="3">Integrase catalytic domain-containing protein</fullName>
    </submittedName>
</protein>
<dbReference type="AlphaFoldDB" id="A0A0R3WCD5"/>
<dbReference type="SUPFAM" id="SSF53098">
    <property type="entry name" value="Ribonuclease H-like"/>
    <property type="match status" value="1"/>
</dbReference>
<reference evidence="1 2" key="2">
    <citation type="submission" date="2018-11" db="EMBL/GenBank/DDBJ databases">
        <authorList>
            <consortium name="Pathogen Informatics"/>
        </authorList>
    </citation>
    <scope>NUCLEOTIDE SEQUENCE [LARGE SCALE GENOMIC DNA]</scope>
</reference>
<evidence type="ECO:0000313" key="2">
    <source>
        <dbReference type="Proteomes" id="UP000282613"/>
    </source>
</evidence>
<dbReference type="GO" id="GO:0003676">
    <property type="term" value="F:nucleic acid binding"/>
    <property type="evidence" value="ECO:0007669"/>
    <property type="project" value="InterPro"/>
</dbReference>
<name>A0A0R3WCD5_TAEAS</name>
<dbReference type="STRING" id="60517.A0A0R3WCD5"/>
<dbReference type="EMBL" id="UYRS01018784">
    <property type="protein sequence ID" value="VDK40105.1"/>
    <property type="molecule type" value="Genomic_DNA"/>
</dbReference>
<evidence type="ECO:0000313" key="3">
    <source>
        <dbReference type="WBParaSite" id="TASK_0000836101-mRNA-1"/>
    </source>
</evidence>
<keyword evidence="2" id="KW-1185">Reference proteome</keyword>
<organism evidence="3">
    <name type="scientific">Taenia asiatica</name>
    <name type="common">Asian tapeworm</name>
    <dbReference type="NCBI Taxonomy" id="60517"/>
    <lineage>
        <taxon>Eukaryota</taxon>
        <taxon>Metazoa</taxon>
        <taxon>Spiralia</taxon>
        <taxon>Lophotrochozoa</taxon>
        <taxon>Platyhelminthes</taxon>
        <taxon>Cestoda</taxon>
        <taxon>Eucestoda</taxon>
        <taxon>Cyclophyllidea</taxon>
        <taxon>Taeniidae</taxon>
        <taxon>Taenia</taxon>
    </lineage>
</organism>
<dbReference type="Proteomes" id="UP000282613">
    <property type="component" value="Unassembled WGS sequence"/>
</dbReference>
<accession>A0A0R3WCD5</accession>
<proteinExistence type="predicted"/>
<dbReference type="WBParaSite" id="TASK_0000836101-mRNA-1">
    <property type="protein sequence ID" value="TASK_0000836101-mRNA-1"/>
    <property type="gene ID" value="TASK_0000836101"/>
</dbReference>
<sequence>MVSRRRYVTQAPSYSRFPDTHELHEESGRVSNQTMLMALSYPGLAIHLLVGVDIIGPLPLTKKENRYILVMVDYFTKVAVAEPLKSQNAETLASIFFDRCIC</sequence>
<dbReference type="InterPro" id="IPR036397">
    <property type="entry name" value="RNaseH_sf"/>
</dbReference>
<dbReference type="InterPro" id="IPR012337">
    <property type="entry name" value="RNaseH-like_sf"/>
</dbReference>
<dbReference type="Gene3D" id="3.30.420.10">
    <property type="entry name" value="Ribonuclease H-like superfamily/Ribonuclease H"/>
    <property type="match status" value="1"/>
</dbReference>
<evidence type="ECO:0000313" key="1">
    <source>
        <dbReference type="EMBL" id="VDK40105.1"/>
    </source>
</evidence>
<gene>
    <name evidence="1" type="ORF">TASK_LOCUS8362</name>
</gene>